<feature type="region of interest" description="Disordered" evidence="2">
    <location>
        <begin position="165"/>
        <end position="225"/>
    </location>
</feature>
<dbReference type="KEGG" id="cme:CYME_CMJ167C"/>
<proteinExistence type="inferred from homology"/>
<dbReference type="InterPro" id="IPR008532">
    <property type="entry name" value="NFACT_RNA-bd"/>
</dbReference>
<evidence type="ECO:0000313" key="4">
    <source>
        <dbReference type="EMBL" id="BAM80291.1"/>
    </source>
</evidence>
<organism evidence="4 5">
    <name type="scientific">Cyanidioschyzon merolae (strain NIES-3377 / 10D)</name>
    <name type="common">Unicellular red alga</name>
    <dbReference type="NCBI Taxonomy" id="280699"/>
    <lineage>
        <taxon>Eukaryota</taxon>
        <taxon>Rhodophyta</taxon>
        <taxon>Bangiophyceae</taxon>
        <taxon>Cyanidiales</taxon>
        <taxon>Cyanidiaceae</taxon>
        <taxon>Cyanidioschyzon</taxon>
    </lineage>
</organism>
<dbReference type="RefSeq" id="XP_005534898.1">
    <property type="nucleotide sequence ID" value="XM_005534841.1"/>
</dbReference>
<gene>
    <name evidence="4" type="ORF">CYME_CMJ167C</name>
</gene>
<feature type="domain" description="NFACT RNA-binding" evidence="3">
    <location>
        <begin position="3"/>
        <end position="127"/>
    </location>
</feature>
<dbReference type="Pfam" id="PF05670">
    <property type="entry name" value="NFACT-R_1"/>
    <property type="match status" value="1"/>
</dbReference>
<name>M1URN8_CYAM1</name>
<dbReference type="OrthoDB" id="200398at2759"/>
<accession>M1URN8</accession>
<dbReference type="GeneID" id="16994042"/>
<evidence type="ECO:0000313" key="5">
    <source>
        <dbReference type="Proteomes" id="UP000007014"/>
    </source>
</evidence>
<dbReference type="AlphaFoldDB" id="M1URN8"/>
<comment type="similarity">
    <text evidence="1">Belongs to the CCDC25 family.</text>
</comment>
<keyword evidence="5" id="KW-1185">Reference proteome</keyword>
<evidence type="ECO:0000256" key="2">
    <source>
        <dbReference type="SAM" id="MobiDB-lite"/>
    </source>
</evidence>
<reference evidence="4 5" key="1">
    <citation type="journal article" date="2004" name="Nature">
        <title>Genome sequence of the ultrasmall unicellular red alga Cyanidioschyzon merolae 10D.</title>
        <authorList>
            <person name="Matsuzaki M."/>
            <person name="Misumi O."/>
            <person name="Shin-i T."/>
            <person name="Maruyama S."/>
            <person name="Takahara M."/>
            <person name="Miyagishima S."/>
            <person name="Mori T."/>
            <person name="Nishida K."/>
            <person name="Yagisawa F."/>
            <person name="Nishida K."/>
            <person name="Yoshida Y."/>
            <person name="Nishimura Y."/>
            <person name="Nakao S."/>
            <person name="Kobayashi T."/>
            <person name="Momoyama Y."/>
            <person name="Higashiyama T."/>
            <person name="Minoda A."/>
            <person name="Sano M."/>
            <person name="Nomoto H."/>
            <person name="Oishi K."/>
            <person name="Hayashi H."/>
            <person name="Ohta F."/>
            <person name="Nishizaka S."/>
            <person name="Haga S."/>
            <person name="Miura S."/>
            <person name="Morishita T."/>
            <person name="Kabeya Y."/>
            <person name="Terasawa K."/>
            <person name="Suzuki Y."/>
            <person name="Ishii Y."/>
            <person name="Asakawa S."/>
            <person name="Takano H."/>
            <person name="Ohta N."/>
            <person name="Kuroiwa H."/>
            <person name="Tanaka K."/>
            <person name="Shimizu N."/>
            <person name="Sugano S."/>
            <person name="Sato N."/>
            <person name="Nozaki H."/>
            <person name="Ogasawara N."/>
            <person name="Kohara Y."/>
            <person name="Kuroiwa T."/>
        </authorList>
    </citation>
    <scope>NUCLEOTIDE SEQUENCE [LARGE SCALE GENOMIC DNA]</scope>
    <source>
        <strain evidence="4 5">10D</strain>
    </source>
</reference>
<evidence type="ECO:0000259" key="3">
    <source>
        <dbReference type="Pfam" id="PF05670"/>
    </source>
</evidence>
<dbReference type="InterPro" id="IPR039730">
    <property type="entry name" value="Jlp2/Ccd25"/>
</dbReference>
<evidence type="ECO:0000256" key="1">
    <source>
        <dbReference type="ARBA" id="ARBA00008998"/>
    </source>
</evidence>
<dbReference type="Proteomes" id="UP000007014">
    <property type="component" value="Chromosome 10"/>
</dbReference>
<dbReference type="eggNOG" id="KOG3272">
    <property type="taxonomic scope" value="Eukaryota"/>
</dbReference>
<reference evidence="4 5" key="2">
    <citation type="journal article" date="2007" name="BMC Biol.">
        <title>A 100%-complete sequence reveals unusually simple genomic features in the hot-spring red alga Cyanidioschyzon merolae.</title>
        <authorList>
            <person name="Nozaki H."/>
            <person name="Takano H."/>
            <person name="Misumi O."/>
            <person name="Terasawa K."/>
            <person name="Matsuzaki M."/>
            <person name="Maruyama S."/>
            <person name="Nishida K."/>
            <person name="Yagisawa F."/>
            <person name="Yoshida Y."/>
            <person name="Fujiwara T."/>
            <person name="Takio S."/>
            <person name="Tamura K."/>
            <person name="Chung S.J."/>
            <person name="Nakamura S."/>
            <person name="Kuroiwa H."/>
            <person name="Tanaka K."/>
            <person name="Sato N."/>
            <person name="Kuroiwa T."/>
        </authorList>
    </citation>
    <scope>NUCLEOTIDE SEQUENCE [LARGE SCALE GENOMIC DNA]</scope>
    <source>
        <strain evidence="4 5">10D</strain>
    </source>
</reference>
<dbReference type="EMBL" id="AP006492">
    <property type="protein sequence ID" value="BAM80291.1"/>
    <property type="molecule type" value="Genomic_DNA"/>
</dbReference>
<dbReference type="PANTHER" id="PTHR13049">
    <property type="entry name" value="DUF814-RELATED"/>
    <property type="match status" value="1"/>
</dbReference>
<protein>
    <recommendedName>
        <fullName evidence="3">NFACT RNA-binding domain-containing protein</fullName>
    </recommendedName>
</protein>
<dbReference type="PANTHER" id="PTHR13049:SF2">
    <property type="entry name" value="COILED-COIL DOMAIN-CONTAINING PROTEIN 25"/>
    <property type="match status" value="1"/>
</dbReference>
<feature type="compositionally biased region" description="Basic and acidic residues" evidence="2">
    <location>
        <begin position="181"/>
        <end position="208"/>
    </location>
</feature>
<sequence length="225" mass="25963">MPYVYDCDELQGYILFLGRDKYENDALLEYSLPLDWWFHVDKHSSAHVYVRPKRRLFELSETSGGTAYELSAAPLEPPTEVVRAAAAVAKENSIEGAKQSFVHVVYTPASNLLKSGDMGPGQVGFRDPKLVQRIRVARSDAVRLKQIKSSRKECTIDELRKSHEDFQHEQQRWSKAASRRRQAEERAHQEQAARERDARNYAHLHKQEAMTSNKELAENYEDEFL</sequence>